<dbReference type="InterPro" id="IPR006710">
    <property type="entry name" value="Glyco_hydro_43"/>
</dbReference>
<dbReference type="InterPro" id="IPR041542">
    <property type="entry name" value="GH43_C2"/>
</dbReference>
<evidence type="ECO:0000259" key="5">
    <source>
        <dbReference type="Pfam" id="PF17851"/>
    </source>
</evidence>
<dbReference type="CDD" id="cd09000">
    <property type="entry name" value="GH43_SXA-like"/>
    <property type="match status" value="1"/>
</dbReference>
<dbReference type="InterPro" id="IPR023296">
    <property type="entry name" value="Glyco_hydro_beta-prop_sf"/>
</dbReference>
<evidence type="ECO:0000256" key="3">
    <source>
        <dbReference type="ARBA" id="ARBA00023295"/>
    </source>
</evidence>
<feature type="domain" description="Beta-xylosidase C-terminal Concanavalin A-like" evidence="5">
    <location>
        <begin position="342"/>
        <end position="552"/>
    </location>
</feature>
<keyword evidence="2 4" id="KW-0378">Hydrolase</keyword>
<dbReference type="RefSeq" id="WP_167983604.1">
    <property type="nucleotide sequence ID" value="NZ_JAATEJ010000010.1"/>
</dbReference>
<accession>A0ABX0ZTD2</accession>
<evidence type="ECO:0000313" key="7">
    <source>
        <dbReference type="Proteomes" id="UP000734511"/>
    </source>
</evidence>
<dbReference type="Gene3D" id="2.60.120.200">
    <property type="match status" value="1"/>
</dbReference>
<protein>
    <submittedName>
        <fullName evidence="6">Glycoside hydrolase family 43 protein</fullName>
    </submittedName>
</protein>
<evidence type="ECO:0000313" key="6">
    <source>
        <dbReference type="EMBL" id="NJP44753.1"/>
    </source>
</evidence>
<dbReference type="InterPro" id="IPR051795">
    <property type="entry name" value="Glycosyl_Hydrlase_43"/>
</dbReference>
<dbReference type="Pfam" id="PF04616">
    <property type="entry name" value="Glyco_hydro_43"/>
    <property type="match status" value="1"/>
</dbReference>
<evidence type="ECO:0000256" key="1">
    <source>
        <dbReference type="ARBA" id="ARBA00009865"/>
    </source>
</evidence>
<keyword evidence="3 4" id="KW-0326">Glycosidase</keyword>
<proteinExistence type="inferred from homology"/>
<dbReference type="Proteomes" id="UP000734511">
    <property type="component" value="Unassembled WGS sequence"/>
</dbReference>
<reference evidence="6 7" key="1">
    <citation type="submission" date="2020-03" db="EMBL/GenBank/DDBJ databases">
        <title>WGS of actinomycetes isolated from Thailand.</title>
        <authorList>
            <person name="Thawai C."/>
        </authorList>
    </citation>
    <scope>NUCLEOTIDE SEQUENCE [LARGE SCALE GENOMIC DNA]</scope>
    <source>
        <strain evidence="6 7">PRB2-1</strain>
    </source>
</reference>
<dbReference type="InterPro" id="IPR013320">
    <property type="entry name" value="ConA-like_dom_sf"/>
</dbReference>
<dbReference type="SUPFAM" id="SSF49899">
    <property type="entry name" value="Concanavalin A-like lectins/glucanases"/>
    <property type="match status" value="1"/>
</dbReference>
<comment type="caution">
    <text evidence="6">The sequence shown here is derived from an EMBL/GenBank/DDBJ whole genome shotgun (WGS) entry which is preliminary data.</text>
</comment>
<sequence length="554" mass="59847">MSTGATTSPAAPPAAGATDRRAVIANPVLTGFHPDPSILRVGDDYYLATSTFEWCPGVRLHHSRDLVHWRPLPGVLDERRLLDLTGVPDSGGVWAPCLSYAHGLFHLVFTRVDNHHGGWWDAQNYVVTAPAPEGPWSDPVPVHARGFDPSLFHDEDGTCWMLALTGDWRPGRTPFAGIQAQAWDCAAGRLTGAAHPLFAGTDAGVTEGPHLYRHGGWYYLMTAEGGTSYDHQVTVARSRTLLGPYEPDPAGPTLTSRGRPGLALQKAGHGSLVETASGEWYLAHLTGRPLTPLGRCVLGRETAIQRVEWSPDGWPRVAGGVPAEQVPAPRLAPHPFPAAPARDDFDGDRLGPHWATLRRHAAADWADLTSRPSHLRLHGGQSPRGLRSPSLVARRAGSLHCSLETSLEAAPADVRQLAGVTAYYDTRNWHYAYVSRDDEGRTVLAVLTCDDGVRVAGAQVVLAEGARSGPVELRVTLDEPHVLFDHRTPGRDWTELGPPLDATILSDEYAGEKQDTDGRAASPAFTGAFLGLWVQDIGADGGYADFDHATYRQH</sequence>
<comment type="similarity">
    <text evidence="1 4">Belongs to the glycosyl hydrolase 43 family.</text>
</comment>
<evidence type="ECO:0000256" key="2">
    <source>
        <dbReference type="ARBA" id="ARBA00022801"/>
    </source>
</evidence>
<dbReference type="Gene3D" id="2.115.10.20">
    <property type="entry name" value="Glycosyl hydrolase domain, family 43"/>
    <property type="match status" value="1"/>
</dbReference>
<organism evidence="6 7">
    <name type="scientific">Actinacidiphila epipremni</name>
    <dbReference type="NCBI Taxonomy" id="2053013"/>
    <lineage>
        <taxon>Bacteria</taxon>
        <taxon>Bacillati</taxon>
        <taxon>Actinomycetota</taxon>
        <taxon>Actinomycetes</taxon>
        <taxon>Kitasatosporales</taxon>
        <taxon>Streptomycetaceae</taxon>
        <taxon>Actinacidiphila</taxon>
    </lineage>
</organism>
<dbReference type="GO" id="GO:0016787">
    <property type="term" value="F:hydrolase activity"/>
    <property type="evidence" value="ECO:0007669"/>
    <property type="project" value="UniProtKB-KW"/>
</dbReference>
<dbReference type="Pfam" id="PF17851">
    <property type="entry name" value="GH43_C2"/>
    <property type="match status" value="1"/>
</dbReference>
<dbReference type="PANTHER" id="PTHR42812:SF12">
    <property type="entry name" value="BETA-XYLOSIDASE-RELATED"/>
    <property type="match status" value="1"/>
</dbReference>
<evidence type="ECO:0000256" key="4">
    <source>
        <dbReference type="RuleBase" id="RU361187"/>
    </source>
</evidence>
<dbReference type="SUPFAM" id="SSF75005">
    <property type="entry name" value="Arabinanase/levansucrase/invertase"/>
    <property type="match status" value="1"/>
</dbReference>
<gene>
    <name evidence="6" type="ORF">HCN08_15315</name>
</gene>
<dbReference type="EMBL" id="JAATEJ010000010">
    <property type="protein sequence ID" value="NJP44753.1"/>
    <property type="molecule type" value="Genomic_DNA"/>
</dbReference>
<keyword evidence="7" id="KW-1185">Reference proteome</keyword>
<dbReference type="PANTHER" id="PTHR42812">
    <property type="entry name" value="BETA-XYLOSIDASE"/>
    <property type="match status" value="1"/>
</dbReference>
<name>A0ABX0ZTD2_9ACTN</name>